<keyword evidence="2 12" id="KW-0723">Serine/threonine-protein kinase</keyword>
<evidence type="ECO:0000256" key="4">
    <source>
        <dbReference type="ARBA" id="ARBA00022741"/>
    </source>
</evidence>
<feature type="domain" description="Protein kinase" evidence="11">
    <location>
        <begin position="12"/>
        <end position="266"/>
    </location>
</feature>
<evidence type="ECO:0000256" key="9">
    <source>
        <dbReference type="PROSITE-ProRule" id="PRU10141"/>
    </source>
</evidence>
<dbReference type="PANTHER" id="PTHR24363:SF0">
    <property type="entry name" value="SERINE_THREONINE KINASE LIKE DOMAIN CONTAINING 1"/>
    <property type="match status" value="1"/>
</dbReference>
<dbReference type="GO" id="GO:0106310">
    <property type="term" value="F:protein serine kinase activity"/>
    <property type="evidence" value="ECO:0007669"/>
    <property type="project" value="RHEA"/>
</dbReference>
<proteinExistence type="predicted"/>
<dbReference type="AlphaFoldDB" id="A0A086ZG88"/>
<evidence type="ECO:0000256" key="10">
    <source>
        <dbReference type="SAM" id="Phobius"/>
    </source>
</evidence>
<dbReference type="PROSITE" id="PS50011">
    <property type="entry name" value="PROTEIN_KINASE_DOM"/>
    <property type="match status" value="1"/>
</dbReference>
<dbReference type="InterPro" id="IPR017441">
    <property type="entry name" value="Protein_kinase_ATP_BS"/>
</dbReference>
<gene>
    <name evidence="12" type="ORF">BBOH_1051</name>
</gene>
<evidence type="ECO:0000313" key="12">
    <source>
        <dbReference type="EMBL" id="KFI45538.1"/>
    </source>
</evidence>
<dbReference type="RefSeq" id="WP_033521276.1">
    <property type="nucleotide sequence ID" value="NZ_JDUS01000006.1"/>
</dbReference>
<dbReference type="InterPro" id="IPR008271">
    <property type="entry name" value="Ser/Thr_kinase_AS"/>
</dbReference>
<keyword evidence="10" id="KW-0812">Transmembrane</keyword>
<dbReference type="PROSITE" id="PS00108">
    <property type="entry name" value="PROTEIN_KINASE_ST"/>
    <property type="match status" value="1"/>
</dbReference>
<dbReference type="Pfam" id="PF00069">
    <property type="entry name" value="Pkinase"/>
    <property type="match status" value="1"/>
</dbReference>
<comment type="catalytic activity">
    <reaction evidence="8">
        <text>L-seryl-[protein] + ATP = O-phospho-L-seryl-[protein] + ADP + H(+)</text>
        <dbReference type="Rhea" id="RHEA:17989"/>
        <dbReference type="Rhea" id="RHEA-COMP:9863"/>
        <dbReference type="Rhea" id="RHEA-COMP:11604"/>
        <dbReference type="ChEBI" id="CHEBI:15378"/>
        <dbReference type="ChEBI" id="CHEBI:29999"/>
        <dbReference type="ChEBI" id="CHEBI:30616"/>
        <dbReference type="ChEBI" id="CHEBI:83421"/>
        <dbReference type="ChEBI" id="CHEBI:456216"/>
        <dbReference type="EC" id="2.7.11.1"/>
    </reaction>
</comment>
<dbReference type="SMART" id="SM00220">
    <property type="entry name" value="S_TKc"/>
    <property type="match status" value="1"/>
</dbReference>
<comment type="caution">
    <text evidence="12">The sequence shown here is derived from an EMBL/GenBank/DDBJ whole genome shotgun (WGS) entry which is preliminary data.</text>
</comment>
<dbReference type="GO" id="GO:0005524">
    <property type="term" value="F:ATP binding"/>
    <property type="evidence" value="ECO:0007669"/>
    <property type="project" value="UniProtKB-UniRule"/>
</dbReference>
<dbReference type="GO" id="GO:0004674">
    <property type="term" value="F:protein serine/threonine kinase activity"/>
    <property type="evidence" value="ECO:0007669"/>
    <property type="project" value="UniProtKB-KW"/>
</dbReference>
<accession>A0A086ZG88</accession>
<dbReference type="Gene3D" id="3.30.200.20">
    <property type="entry name" value="Phosphorylase Kinase, domain 1"/>
    <property type="match status" value="1"/>
</dbReference>
<evidence type="ECO:0000256" key="1">
    <source>
        <dbReference type="ARBA" id="ARBA00012513"/>
    </source>
</evidence>
<dbReference type="Gene3D" id="1.10.510.10">
    <property type="entry name" value="Transferase(Phosphotransferase) domain 1"/>
    <property type="match status" value="1"/>
</dbReference>
<keyword evidence="6 9" id="KW-0067">ATP-binding</keyword>
<evidence type="ECO:0000256" key="6">
    <source>
        <dbReference type="ARBA" id="ARBA00022840"/>
    </source>
</evidence>
<keyword evidence="4 9" id="KW-0547">Nucleotide-binding</keyword>
<keyword evidence="10" id="KW-0472">Membrane</keyword>
<evidence type="ECO:0000256" key="3">
    <source>
        <dbReference type="ARBA" id="ARBA00022679"/>
    </source>
</evidence>
<dbReference type="InterPro" id="IPR011009">
    <property type="entry name" value="Kinase-like_dom_sf"/>
</dbReference>
<dbReference type="EC" id="2.7.11.1" evidence="1"/>
<comment type="catalytic activity">
    <reaction evidence="7">
        <text>L-threonyl-[protein] + ATP = O-phospho-L-threonyl-[protein] + ADP + H(+)</text>
        <dbReference type="Rhea" id="RHEA:46608"/>
        <dbReference type="Rhea" id="RHEA-COMP:11060"/>
        <dbReference type="Rhea" id="RHEA-COMP:11605"/>
        <dbReference type="ChEBI" id="CHEBI:15378"/>
        <dbReference type="ChEBI" id="CHEBI:30013"/>
        <dbReference type="ChEBI" id="CHEBI:30616"/>
        <dbReference type="ChEBI" id="CHEBI:61977"/>
        <dbReference type="ChEBI" id="CHEBI:456216"/>
        <dbReference type="EC" id="2.7.11.1"/>
    </reaction>
</comment>
<keyword evidence="10" id="KW-1133">Transmembrane helix</keyword>
<feature type="binding site" evidence="9">
    <location>
        <position position="41"/>
    </location>
    <ligand>
        <name>ATP</name>
        <dbReference type="ChEBI" id="CHEBI:30616"/>
    </ligand>
</feature>
<organism evidence="12 13">
    <name type="scientific">Bifidobacterium bohemicum DSM 22767</name>
    <dbReference type="NCBI Taxonomy" id="1437606"/>
    <lineage>
        <taxon>Bacteria</taxon>
        <taxon>Bacillati</taxon>
        <taxon>Actinomycetota</taxon>
        <taxon>Actinomycetes</taxon>
        <taxon>Bifidobacteriales</taxon>
        <taxon>Bifidobacteriaceae</taxon>
        <taxon>Bifidobacterium</taxon>
    </lineage>
</organism>
<protein>
    <recommendedName>
        <fullName evidence="1">non-specific serine/threonine protein kinase</fullName>
        <ecNumber evidence="1">2.7.11.1</ecNumber>
    </recommendedName>
</protein>
<evidence type="ECO:0000256" key="7">
    <source>
        <dbReference type="ARBA" id="ARBA00047899"/>
    </source>
</evidence>
<dbReference type="PANTHER" id="PTHR24363">
    <property type="entry name" value="SERINE/THREONINE PROTEIN KINASE"/>
    <property type="match status" value="1"/>
</dbReference>
<evidence type="ECO:0000256" key="2">
    <source>
        <dbReference type="ARBA" id="ARBA00022527"/>
    </source>
</evidence>
<evidence type="ECO:0000313" key="13">
    <source>
        <dbReference type="Proteomes" id="UP000029096"/>
    </source>
</evidence>
<keyword evidence="3 12" id="KW-0808">Transferase</keyword>
<dbReference type="SUPFAM" id="SSF56112">
    <property type="entry name" value="Protein kinase-like (PK-like)"/>
    <property type="match status" value="1"/>
</dbReference>
<dbReference type="eggNOG" id="COG0515">
    <property type="taxonomic scope" value="Bacteria"/>
</dbReference>
<dbReference type="PROSITE" id="PS00107">
    <property type="entry name" value="PROTEIN_KINASE_ATP"/>
    <property type="match status" value="1"/>
</dbReference>
<dbReference type="CDD" id="cd14014">
    <property type="entry name" value="STKc_PknB_like"/>
    <property type="match status" value="1"/>
</dbReference>
<dbReference type="EMBL" id="JGYP01000002">
    <property type="protein sequence ID" value="KFI45538.1"/>
    <property type="molecule type" value="Genomic_DNA"/>
</dbReference>
<evidence type="ECO:0000259" key="11">
    <source>
        <dbReference type="PROSITE" id="PS50011"/>
    </source>
</evidence>
<dbReference type="Proteomes" id="UP000029096">
    <property type="component" value="Unassembled WGS sequence"/>
</dbReference>
<name>A0A086ZG88_9BIFI</name>
<sequence>MAASERVVGQKYRILTEIGKGGMSTVYLALDSTLNKQWAVKEIRHISDKDQRRLVIGGLISEANLIKTFDHPAIPRIVDLIEEDGSLYIVMDYVEGRSLSKVLEQDGPQSEENVVAWGIQLCDVLDYLHRRTPPIVYRDMKPSNVMVTPEGAARVLDFGIACEMPPSEGPLPEGYNASLGTPGFAAPEQYDEFGRCDARTDVYGLGATLYTLLVGKNVKGEPYEAPPLRQVLPGASAGLERVLARAMQKDPNQRYQDCAEFAYALEHYSDRDARLRKTMQIKWRVFCSLCVAAVVFAIAGAAALGAGAAVAASDYGQQMSLAEQASDDAVAEGRYVAAANLRPAAVAPYKGLVKRYETDGVFGVDEERQLQQALGEHSDALSKDGSAWGQLAFDIGKMYWYYYMPSGATEGNGVTNQLQYNRIVAASHWMHVASKTDFTDKDLAGLYATIADFNTSIVPLIDEGSDAGRYSPYFRNLTRLMKLMSSSDNDVMKLSTANLVLDAARTYPRKFRADGINRDALDGFVNSAYRLADGVVPTTDKLRSSRNEALAAAGPAHQTVAEAFVDVTGNGGK</sequence>
<keyword evidence="13" id="KW-1185">Reference proteome</keyword>
<evidence type="ECO:0000256" key="5">
    <source>
        <dbReference type="ARBA" id="ARBA00022777"/>
    </source>
</evidence>
<reference evidence="12 13" key="1">
    <citation type="submission" date="2014-03" db="EMBL/GenBank/DDBJ databases">
        <title>Genomics of Bifidobacteria.</title>
        <authorList>
            <person name="Ventura M."/>
            <person name="Milani C."/>
            <person name="Lugli G.A."/>
        </authorList>
    </citation>
    <scope>NUCLEOTIDE SEQUENCE [LARGE SCALE GENOMIC DNA]</scope>
    <source>
        <strain evidence="12 13">DSM 22767</strain>
    </source>
</reference>
<feature type="transmembrane region" description="Helical" evidence="10">
    <location>
        <begin position="285"/>
        <end position="311"/>
    </location>
</feature>
<dbReference type="OrthoDB" id="137117at2"/>
<dbReference type="InterPro" id="IPR000719">
    <property type="entry name" value="Prot_kinase_dom"/>
</dbReference>
<evidence type="ECO:0000256" key="8">
    <source>
        <dbReference type="ARBA" id="ARBA00048679"/>
    </source>
</evidence>
<keyword evidence="5 12" id="KW-0418">Kinase</keyword>
<dbReference type="STRING" id="1437606.BBOH_1051"/>